<dbReference type="KEGG" id="cpre:Csp1_01870"/>
<dbReference type="PANTHER" id="PTHR43537">
    <property type="entry name" value="TRANSCRIPTIONAL REGULATOR, GNTR FAMILY"/>
    <property type="match status" value="1"/>
</dbReference>
<evidence type="ECO:0000313" key="6">
    <source>
        <dbReference type="EMBL" id="AWT25015.1"/>
    </source>
</evidence>
<dbReference type="SUPFAM" id="SSF48008">
    <property type="entry name" value="GntR ligand-binding domain-like"/>
    <property type="match status" value="1"/>
</dbReference>
<dbReference type="PROSITE" id="PS50949">
    <property type="entry name" value="HTH_GNTR"/>
    <property type="match status" value="1"/>
</dbReference>
<dbReference type="GO" id="GO:0003677">
    <property type="term" value="F:DNA binding"/>
    <property type="evidence" value="ECO:0007669"/>
    <property type="project" value="UniProtKB-KW"/>
</dbReference>
<dbReference type="InterPro" id="IPR036388">
    <property type="entry name" value="WH-like_DNA-bd_sf"/>
</dbReference>
<dbReference type="Pfam" id="PF07729">
    <property type="entry name" value="FCD"/>
    <property type="match status" value="1"/>
</dbReference>
<dbReference type="PANTHER" id="PTHR43537:SF24">
    <property type="entry name" value="GLUCONATE OPERON TRANSCRIPTIONAL REPRESSOR"/>
    <property type="match status" value="1"/>
</dbReference>
<evidence type="ECO:0000256" key="2">
    <source>
        <dbReference type="ARBA" id="ARBA00023125"/>
    </source>
</evidence>
<dbReference type="Proteomes" id="UP000247696">
    <property type="component" value="Chromosome"/>
</dbReference>
<dbReference type="InterPro" id="IPR011711">
    <property type="entry name" value="GntR_C"/>
</dbReference>
<accession>A0A2Z3YLL6</accession>
<dbReference type="InterPro" id="IPR036390">
    <property type="entry name" value="WH_DNA-bd_sf"/>
</dbReference>
<dbReference type="InterPro" id="IPR000524">
    <property type="entry name" value="Tscrpt_reg_HTH_GntR"/>
</dbReference>
<gene>
    <name evidence="6" type="ORF">Csp1_01870</name>
</gene>
<dbReference type="RefSeq" id="WP_110480825.1">
    <property type="nucleotide sequence ID" value="NZ_CP024988.1"/>
</dbReference>
<dbReference type="OrthoDB" id="3186208at2"/>
<name>A0A2Z3YLL6_9CORY</name>
<evidence type="ECO:0000256" key="4">
    <source>
        <dbReference type="SAM" id="MobiDB-lite"/>
    </source>
</evidence>
<dbReference type="STRING" id="1737425.GCA_900049755_01249"/>
<reference evidence="7" key="1">
    <citation type="submission" date="2017-11" db="EMBL/GenBank/DDBJ databases">
        <title>Otitis media/interna in a cat caused by the recently described species Corynebacterium provencense.</title>
        <authorList>
            <person name="Kittl S."/>
            <person name="Brodard I."/>
            <person name="Rychener L."/>
            <person name="Jores J."/>
            <person name="Roosje P."/>
            <person name="Gobeli Brawand S."/>
        </authorList>
    </citation>
    <scope>NUCLEOTIDE SEQUENCE [LARGE SCALE GENOMIC DNA]</scope>
    <source>
        <strain evidence="7">17KM38</strain>
    </source>
</reference>
<dbReference type="SUPFAM" id="SSF46785">
    <property type="entry name" value="Winged helix' DNA-binding domain"/>
    <property type="match status" value="1"/>
</dbReference>
<dbReference type="SMART" id="SM00895">
    <property type="entry name" value="FCD"/>
    <property type="match status" value="1"/>
</dbReference>
<keyword evidence="3" id="KW-0804">Transcription</keyword>
<evidence type="ECO:0000313" key="7">
    <source>
        <dbReference type="Proteomes" id="UP000247696"/>
    </source>
</evidence>
<dbReference type="SMART" id="SM00345">
    <property type="entry name" value="HTH_GNTR"/>
    <property type="match status" value="1"/>
</dbReference>
<dbReference type="InterPro" id="IPR008920">
    <property type="entry name" value="TF_FadR/GntR_C"/>
</dbReference>
<dbReference type="Pfam" id="PF00392">
    <property type="entry name" value="GntR"/>
    <property type="match status" value="1"/>
</dbReference>
<keyword evidence="7" id="KW-1185">Reference proteome</keyword>
<organism evidence="6 7">
    <name type="scientific">Corynebacterium provencense</name>
    <dbReference type="NCBI Taxonomy" id="1737425"/>
    <lineage>
        <taxon>Bacteria</taxon>
        <taxon>Bacillati</taxon>
        <taxon>Actinomycetota</taxon>
        <taxon>Actinomycetes</taxon>
        <taxon>Mycobacteriales</taxon>
        <taxon>Corynebacteriaceae</taxon>
        <taxon>Corynebacterium</taxon>
    </lineage>
</organism>
<sequence length="266" mass="29382">MARRPGPPGSLKVYRCSPFTGCVLTVTHNKERILNTRDSIYRQIRSSLVSGEFSQNDLLIPSALGEQFNASRTPVREALALLEHDGLLTRETRGYRPRILTVEELLEVFEVRAVVESSAAAAAARKYGDVDLAHFERYLRGAGPAGDPSPVPGEPVGEERSEELTRADLNSWHEVVRNAAHNRTLVDVLSRLDAQIRVSAPWTLLSGTGDARPLASRVNEHMDITRAIMDRDASSARALMQQHLDRDQEARIGQLVGAGRRAHPVI</sequence>
<keyword evidence="1" id="KW-0805">Transcription regulation</keyword>
<protein>
    <recommendedName>
        <fullName evidence="5">HTH gntR-type domain-containing protein</fullName>
    </recommendedName>
</protein>
<dbReference type="Gene3D" id="1.20.120.530">
    <property type="entry name" value="GntR ligand-binding domain-like"/>
    <property type="match status" value="1"/>
</dbReference>
<feature type="domain" description="HTH gntR-type" evidence="5">
    <location>
        <begin position="34"/>
        <end position="105"/>
    </location>
</feature>
<proteinExistence type="predicted"/>
<dbReference type="EMBL" id="CP024988">
    <property type="protein sequence ID" value="AWT25015.1"/>
    <property type="molecule type" value="Genomic_DNA"/>
</dbReference>
<keyword evidence="2" id="KW-0238">DNA-binding</keyword>
<evidence type="ECO:0000256" key="3">
    <source>
        <dbReference type="ARBA" id="ARBA00023163"/>
    </source>
</evidence>
<dbReference type="GO" id="GO:0003700">
    <property type="term" value="F:DNA-binding transcription factor activity"/>
    <property type="evidence" value="ECO:0007669"/>
    <property type="project" value="InterPro"/>
</dbReference>
<dbReference type="Gene3D" id="1.10.10.10">
    <property type="entry name" value="Winged helix-like DNA-binding domain superfamily/Winged helix DNA-binding domain"/>
    <property type="match status" value="1"/>
</dbReference>
<feature type="region of interest" description="Disordered" evidence="4">
    <location>
        <begin position="141"/>
        <end position="160"/>
    </location>
</feature>
<dbReference type="AlphaFoldDB" id="A0A2Z3YLL6"/>
<evidence type="ECO:0000259" key="5">
    <source>
        <dbReference type="PROSITE" id="PS50949"/>
    </source>
</evidence>
<evidence type="ECO:0000256" key="1">
    <source>
        <dbReference type="ARBA" id="ARBA00023015"/>
    </source>
</evidence>